<feature type="transmembrane region" description="Helical" evidence="1">
    <location>
        <begin position="112"/>
        <end position="137"/>
    </location>
</feature>
<accession>A0A0M2KAP2</accession>
<evidence type="ECO:0000256" key="1">
    <source>
        <dbReference type="SAM" id="Phobius"/>
    </source>
</evidence>
<dbReference type="RefSeq" id="WP_016192939.1">
    <property type="nucleotide sequence ID" value="NZ_CP089932.1"/>
</dbReference>
<keyword evidence="3" id="KW-1185">Reference proteome</keyword>
<proteinExistence type="predicted"/>
<evidence type="ECO:0000313" key="3">
    <source>
        <dbReference type="Proteomes" id="UP000033924"/>
    </source>
</evidence>
<protein>
    <recommendedName>
        <fullName evidence="4">DUF4225 domain-containing protein</fullName>
    </recommendedName>
</protein>
<dbReference type="PATRIC" id="fig|65700.7.peg.6298"/>
<keyword evidence="1" id="KW-1133">Transmembrane helix</keyword>
<sequence length="267" mass="29193">MYLAVPPGQKTIAWSEMALDREARKLVNIANTVSASHLKDGLTRIKFVEEIRDLITQQLTAVRKVKSIDAYTQATQTLQAETANLLEQDRLIRTKAVQLYARVEFVKENNEIVGYVISAVSVVLAGVSLAVGATMIATMTPLGVVAGAILVTDGFNSLSKEFSHRILNDTSSEGFAADAAISAAEFMGFSRNKGLAAYEVASLAASVYSIFGLMRKPGAWRLFHYLPEDYFRKVSAMSRPKLTMKIMGYGLKAKVVFDLLSTEHSTS</sequence>
<dbReference type="STRING" id="65700.SY86_25510"/>
<dbReference type="EMBL" id="JXNU01000005">
    <property type="protein sequence ID" value="KKF34318.1"/>
    <property type="molecule type" value="Genomic_DNA"/>
</dbReference>
<dbReference type="Pfam" id="PF13988">
    <property type="entry name" value="DUF4225"/>
    <property type="match status" value="1"/>
</dbReference>
<keyword evidence="1" id="KW-0812">Transmembrane</keyword>
<name>A0A0M2KAP2_9GAMM</name>
<dbReference type="InterPro" id="IPR025320">
    <property type="entry name" value="DUF4225"/>
</dbReference>
<organism evidence="2 3">
    <name type="scientific">Erwinia tracheiphila</name>
    <dbReference type="NCBI Taxonomy" id="65700"/>
    <lineage>
        <taxon>Bacteria</taxon>
        <taxon>Pseudomonadati</taxon>
        <taxon>Pseudomonadota</taxon>
        <taxon>Gammaproteobacteria</taxon>
        <taxon>Enterobacterales</taxon>
        <taxon>Erwiniaceae</taxon>
        <taxon>Erwinia</taxon>
    </lineage>
</organism>
<dbReference type="AlphaFoldDB" id="A0A0M2KAP2"/>
<comment type="caution">
    <text evidence="2">The sequence shown here is derived from an EMBL/GenBank/DDBJ whole genome shotgun (WGS) entry which is preliminary data.</text>
</comment>
<dbReference type="Proteomes" id="UP000033924">
    <property type="component" value="Unassembled WGS sequence"/>
</dbReference>
<keyword evidence="1" id="KW-0472">Membrane</keyword>
<evidence type="ECO:0008006" key="4">
    <source>
        <dbReference type="Google" id="ProtNLM"/>
    </source>
</evidence>
<evidence type="ECO:0000313" key="2">
    <source>
        <dbReference type="EMBL" id="KKF34318.1"/>
    </source>
</evidence>
<gene>
    <name evidence="2" type="ORF">SY86_25510</name>
</gene>
<reference evidence="2 3" key="1">
    <citation type="submission" date="2015-01" db="EMBL/GenBank/DDBJ databases">
        <title>Erwinia tracheiphila.</title>
        <authorList>
            <person name="Shapiro L.R."/>
        </authorList>
    </citation>
    <scope>NUCLEOTIDE SEQUENCE [LARGE SCALE GENOMIC DNA]</scope>
    <source>
        <strain evidence="2 3">BuffGH</strain>
    </source>
</reference>